<dbReference type="SUPFAM" id="SSF69318">
    <property type="entry name" value="Integrin alpha N-terminal domain"/>
    <property type="match status" value="1"/>
</dbReference>
<feature type="domain" description="ASPIC/UnbV" evidence="2">
    <location>
        <begin position="447"/>
        <end position="501"/>
    </location>
</feature>
<proteinExistence type="predicted"/>
<evidence type="ECO:0000313" key="4">
    <source>
        <dbReference type="Proteomes" id="UP000315525"/>
    </source>
</evidence>
<reference evidence="3 4" key="1">
    <citation type="submission" date="2019-03" db="EMBL/GenBank/DDBJ databases">
        <title>Metabolic potential of uncultured bacteria and archaea associated with petroleum seepage in deep-sea sediments.</title>
        <authorList>
            <person name="Dong X."/>
            <person name="Hubert C."/>
        </authorList>
    </citation>
    <scope>NUCLEOTIDE SEQUENCE [LARGE SCALE GENOMIC DNA]</scope>
    <source>
        <strain evidence="3">E44_bin18</strain>
    </source>
</reference>
<dbReference type="PANTHER" id="PTHR16026">
    <property type="entry name" value="CARTILAGE ACIDIC PROTEIN 1"/>
    <property type="match status" value="1"/>
</dbReference>
<evidence type="ECO:0000259" key="2">
    <source>
        <dbReference type="Pfam" id="PF07593"/>
    </source>
</evidence>
<dbReference type="InterPro" id="IPR028994">
    <property type="entry name" value="Integrin_alpha_N"/>
</dbReference>
<gene>
    <name evidence="3" type="ORF">E3J62_11465</name>
</gene>
<dbReference type="AlphaFoldDB" id="A0A523UN53"/>
<dbReference type="InterPro" id="IPR011519">
    <property type="entry name" value="UnbV_ASPIC"/>
</dbReference>
<keyword evidence="1" id="KW-0732">Signal</keyword>
<protein>
    <submittedName>
        <fullName evidence="3">T9SS type A sorting domain-containing protein</fullName>
    </submittedName>
</protein>
<dbReference type="InterPro" id="IPR027039">
    <property type="entry name" value="Crtac1"/>
</dbReference>
<dbReference type="Proteomes" id="UP000315525">
    <property type="component" value="Unassembled WGS sequence"/>
</dbReference>
<sequence>MACKVMECRYLRFSIRQARLLRIFVLQRNSNQEIFVGEEVNMLRVALLLAAAICLPLSSAATTSMSFTDITDSTTLGDTAHAYGISLGDYNDDDKLDIFVGNLILPSKLFRNEGDMDFTDVTDSAGFEGVVEAKGSSMADYDNDGDLDLALTGWGRDSFYRNNGDGTFIDYTDSANYAVDDSVHGMSVVWADYDGDGYVDLFVANLDGPSILYRNQGDGTFSDVTSDAGIDSDYGTGALWLDYDDDGDPDLFVGRYSGKPDHLYRNDGDSTFTEVGDSAGLAHDDSTFGCVAGDIDGDGDLDLFVARFGGASALYENDGDGTFTDITDSAGVSMSGAGTGCAFEDFDSDGDLDLYVGRFLDENYMFENDGTGSFTDVTADAGVGDAGTNRTGVGITAGDLDGDGDVDIYCGNHKRNTLFRNDTETSLLAANNWMVLRLHGSLSNRSAIGARVYLTTPAGTQVREVTGGSGVCSMSSLQLEFGLGPHGGADIVIRWPSGYVENRAIFGGGYVDIEEGVTGVVEGTAHRSIRQAVLLQNRPNPFSSRTLISYQIAARGPVAIDIYDIAGRLVCNLVNGEVNAGTHTVLWDGTVSGKAVSDGVYICRLSGEGFALAQKIVLLK</sequence>
<dbReference type="Pfam" id="PF07593">
    <property type="entry name" value="UnbV_ASPIC"/>
    <property type="match status" value="1"/>
</dbReference>
<dbReference type="EMBL" id="SOJN01000142">
    <property type="protein sequence ID" value="TET43957.1"/>
    <property type="molecule type" value="Genomic_DNA"/>
</dbReference>
<dbReference type="InterPro" id="IPR026444">
    <property type="entry name" value="Secre_tail"/>
</dbReference>
<organism evidence="3 4">
    <name type="scientific">candidate division TA06 bacterium</name>
    <dbReference type="NCBI Taxonomy" id="2250710"/>
    <lineage>
        <taxon>Bacteria</taxon>
        <taxon>Bacteria division TA06</taxon>
    </lineage>
</organism>
<evidence type="ECO:0000313" key="3">
    <source>
        <dbReference type="EMBL" id="TET43957.1"/>
    </source>
</evidence>
<name>A0A523UN53_UNCT6</name>
<dbReference type="PANTHER" id="PTHR16026:SF0">
    <property type="entry name" value="CARTILAGE ACIDIC PROTEIN 1"/>
    <property type="match status" value="1"/>
</dbReference>
<comment type="caution">
    <text evidence="3">The sequence shown here is derived from an EMBL/GenBank/DDBJ whole genome shotgun (WGS) entry which is preliminary data.</text>
</comment>
<accession>A0A523UN53</accession>
<dbReference type="Pfam" id="PF13517">
    <property type="entry name" value="FG-GAP_3"/>
    <property type="match status" value="2"/>
</dbReference>
<dbReference type="Gene3D" id="2.60.40.4070">
    <property type="match status" value="1"/>
</dbReference>
<evidence type="ECO:0000256" key="1">
    <source>
        <dbReference type="ARBA" id="ARBA00022729"/>
    </source>
</evidence>
<dbReference type="InterPro" id="IPR013517">
    <property type="entry name" value="FG-GAP"/>
</dbReference>
<dbReference type="Gene3D" id="2.130.10.130">
    <property type="entry name" value="Integrin alpha, N-terminal"/>
    <property type="match status" value="2"/>
</dbReference>
<dbReference type="NCBIfam" id="TIGR04183">
    <property type="entry name" value="Por_Secre_tail"/>
    <property type="match status" value="1"/>
</dbReference>